<gene>
    <name evidence="1" type="ORF">B0175_03205</name>
</gene>
<dbReference type="Proteomes" id="UP000251311">
    <property type="component" value="Unassembled WGS sequence"/>
</dbReference>
<proteinExistence type="predicted"/>
<evidence type="ECO:0008006" key="3">
    <source>
        <dbReference type="Google" id="ProtNLM"/>
    </source>
</evidence>
<comment type="caution">
    <text evidence="1">The sequence shown here is derived from an EMBL/GenBank/DDBJ whole genome shotgun (WGS) entry which is preliminary data.</text>
</comment>
<organism evidence="1 2">
    <name type="scientific">Arcobacter lacus</name>
    <dbReference type="NCBI Taxonomy" id="1912876"/>
    <lineage>
        <taxon>Bacteria</taxon>
        <taxon>Pseudomonadati</taxon>
        <taxon>Campylobacterota</taxon>
        <taxon>Epsilonproteobacteria</taxon>
        <taxon>Campylobacterales</taxon>
        <taxon>Arcobacteraceae</taxon>
        <taxon>Arcobacter</taxon>
    </lineage>
</organism>
<evidence type="ECO:0000313" key="1">
    <source>
        <dbReference type="EMBL" id="PUE67197.1"/>
    </source>
</evidence>
<sequence length="263" mass="30322">MKMNKFENIKTSDFIISFGTFFENNLELKDEVLKSIEKNQTKFVYMFPIDNANLKPFYTQFIKYEVGSEEGICALLLDTFAKNYDEKTKKFINNLDLGYISAESSAGEEEFEEAFEDYKNSNSKILIIGEDIKNHERVDNIIKLLATIKKYSDFDFLILDEDLENKINSCKNFDLEEIEELKSFNGTLVYSLVGVDLPVLQASQTFANIAKVKDGENIQIISKNEKINKILKIDEKLTGTVAILNVKNSPNEYKYKQVKIEKE</sequence>
<dbReference type="EMBL" id="MUXF01000004">
    <property type="protein sequence ID" value="PUE67197.1"/>
    <property type="molecule type" value="Genomic_DNA"/>
</dbReference>
<keyword evidence="2" id="KW-1185">Reference proteome</keyword>
<accession>A0ABX5JKK7</accession>
<reference evidence="1 2" key="1">
    <citation type="submission" date="2017-02" db="EMBL/GenBank/DDBJ databases">
        <title>Arcobacter lacus sp. nov., a new species isolated from reclaimed water.</title>
        <authorList>
            <person name="Figueras M.J."/>
            <person name="Perez-Cataluna A."/>
            <person name="Salas-Masso N."/>
        </authorList>
    </citation>
    <scope>NUCLEOTIDE SEQUENCE [LARGE SCALE GENOMIC DNA]</scope>
    <source>
        <strain evidence="1 2">RW43-9</strain>
    </source>
</reference>
<name>A0ABX5JKK7_9BACT</name>
<evidence type="ECO:0000313" key="2">
    <source>
        <dbReference type="Proteomes" id="UP000251311"/>
    </source>
</evidence>
<protein>
    <recommendedName>
        <fullName evidence="3">NADH:quinone oxidoreductase I, chain G-like protein</fullName>
    </recommendedName>
</protein>